<keyword evidence="2" id="KW-0695">RNA-directed DNA polymerase</keyword>
<proteinExistence type="predicted"/>
<sequence length="257" mass="29160">MQQRVQQRLSQPRIQIHEKVGPIYPGRGLRQGDPLSPYLFILVTGGLTTLIKNSVARGDIHDVKICRGAPMVSHLLFADGCFLFYRSNLDETHHLMRILKTCEEASGQEINLSKSEVFFSRNLSLAAHGGSLKNYGSKTCAWNRVWKRINSWRGRAISRAGKEVMIKSVLQAISCYIMSIYLLPDATINEIERMVNSFWWGGRASNQGIKWLAWDRMTIPKALGGMDFRDLHAFNLAMIAKQAWNIMTKPHSLMAKL</sequence>
<evidence type="ECO:0000313" key="2">
    <source>
        <dbReference type="EMBL" id="MCH88321.1"/>
    </source>
</evidence>
<dbReference type="Proteomes" id="UP000265520">
    <property type="component" value="Unassembled WGS sequence"/>
</dbReference>
<dbReference type="InterPro" id="IPR000477">
    <property type="entry name" value="RT_dom"/>
</dbReference>
<gene>
    <name evidence="2" type="ORF">A2U01_0009205</name>
</gene>
<reference evidence="2 3" key="1">
    <citation type="journal article" date="2018" name="Front. Plant Sci.">
        <title>Red Clover (Trifolium pratense) and Zigzag Clover (T. medium) - A Picture of Genomic Similarities and Differences.</title>
        <authorList>
            <person name="Dluhosova J."/>
            <person name="Istvanek J."/>
            <person name="Nedelnik J."/>
            <person name="Repkova J."/>
        </authorList>
    </citation>
    <scope>NUCLEOTIDE SEQUENCE [LARGE SCALE GENOMIC DNA]</scope>
    <source>
        <strain evidence="3">cv. 10/8</strain>
        <tissue evidence="2">Leaf</tissue>
    </source>
</reference>
<feature type="domain" description="Reverse transcriptase" evidence="1">
    <location>
        <begin position="14"/>
        <end position="119"/>
    </location>
</feature>
<keyword evidence="2" id="KW-0548">Nucleotidyltransferase</keyword>
<comment type="caution">
    <text evidence="2">The sequence shown here is derived from an EMBL/GenBank/DDBJ whole genome shotgun (WGS) entry which is preliminary data.</text>
</comment>
<accession>A0A392MLS1</accession>
<keyword evidence="3" id="KW-1185">Reference proteome</keyword>
<organism evidence="2 3">
    <name type="scientific">Trifolium medium</name>
    <dbReference type="NCBI Taxonomy" id="97028"/>
    <lineage>
        <taxon>Eukaryota</taxon>
        <taxon>Viridiplantae</taxon>
        <taxon>Streptophyta</taxon>
        <taxon>Embryophyta</taxon>
        <taxon>Tracheophyta</taxon>
        <taxon>Spermatophyta</taxon>
        <taxon>Magnoliopsida</taxon>
        <taxon>eudicotyledons</taxon>
        <taxon>Gunneridae</taxon>
        <taxon>Pentapetalae</taxon>
        <taxon>rosids</taxon>
        <taxon>fabids</taxon>
        <taxon>Fabales</taxon>
        <taxon>Fabaceae</taxon>
        <taxon>Papilionoideae</taxon>
        <taxon>50 kb inversion clade</taxon>
        <taxon>NPAAA clade</taxon>
        <taxon>Hologalegina</taxon>
        <taxon>IRL clade</taxon>
        <taxon>Trifolieae</taxon>
        <taxon>Trifolium</taxon>
    </lineage>
</organism>
<dbReference type="EMBL" id="LXQA010013941">
    <property type="protein sequence ID" value="MCH88321.1"/>
    <property type="molecule type" value="Genomic_DNA"/>
</dbReference>
<keyword evidence="2" id="KW-0808">Transferase</keyword>
<name>A0A392MLS1_9FABA</name>
<evidence type="ECO:0000259" key="1">
    <source>
        <dbReference type="Pfam" id="PF00078"/>
    </source>
</evidence>
<evidence type="ECO:0000313" key="3">
    <source>
        <dbReference type="Proteomes" id="UP000265520"/>
    </source>
</evidence>
<dbReference type="Pfam" id="PF00078">
    <property type="entry name" value="RVT_1"/>
    <property type="match status" value="1"/>
</dbReference>
<protein>
    <submittedName>
        <fullName evidence="2">RNA-directed DNA polymerase (Reverse transcriptase)</fullName>
    </submittedName>
</protein>
<dbReference type="AlphaFoldDB" id="A0A392MLS1"/>
<dbReference type="PANTHER" id="PTHR33116:SF86">
    <property type="entry name" value="REVERSE TRANSCRIPTASE DOMAIN-CONTAINING PROTEIN"/>
    <property type="match status" value="1"/>
</dbReference>
<dbReference type="PANTHER" id="PTHR33116">
    <property type="entry name" value="REVERSE TRANSCRIPTASE ZINC-BINDING DOMAIN-CONTAINING PROTEIN-RELATED-RELATED"/>
    <property type="match status" value="1"/>
</dbReference>
<dbReference type="GO" id="GO:0003964">
    <property type="term" value="F:RNA-directed DNA polymerase activity"/>
    <property type="evidence" value="ECO:0007669"/>
    <property type="project" value="UniProtKB-KW"/>
</dbReference>